<dbReference type="InterPro" id="IPR036819">
    <property type="entry name" value="Subtilisin_inhibitor-like_sf"/>
</dbReference>
<evidence type="ECO:0000256" key="4">
    <source>
        <dbReference type="ARBA" id="ARBA00022525"/>
    </source>
</evidence>
<dbReference type="SUPFAM" id="SSF55399">
    <property type="entry name" value="Subtilisin inhibitor"/>
    <property type="match status" value="1"/>
</dbReference>
<dbReference type="GO" id="GO:0004867">
    <property type="term" value="F:serine-type endopeptidase inhibitor activity"/>
    <property type="evidence" value="ECO:0007669"/>
    <property type="project" value="UniProtKB-KW"/>
</dbReference>
<evidence type="ECO:0000313" key="11">
    <source>
        <dbReference type="Proteomes" id="UP000253094"/>
    </source>
</evidence>
<accession>A0A367FMY5</accession>
<evidence type="ECO:0000256" key="5">
    <source>
        <dbReference type="ARBA" id="ARBA00022690"/>
    </source>
</evidence>
<evidence type="ECO:0000256" key="7">
    <source>
        <dbReference type="ARBA" id="ARBA00023157"/>
    </source>
</evidence>
<sequence>MHDRSLRPRDHGSARGEAKTIFKSCKELRAVLLLFLEVAARQAWGSWTSHDRGDAGGTFFSASGLSGCGLCCGSRIRFAGRECRFSTEPPPSGSAATSDVPTPQARALVLVVGQGPVLVPPSRSVVLQCSPRGGGTHPRTQEACALLRPVSGDLQKIKPPVLIVCTREYQPVTVSSVGVWDDHFVLSLRTFTNKGAALWSDCQRNFG</sequence>
<dbReference type="AlphaFoldDB" id="A0A367FMY5"/>
<dbReference type="EMBL" id="QOIL01000005">
    <property type="protein sequence ID" value="RCG31212.1"/>
    <property type="molecule type" value="Genomic_DNA"/>
</dbReference>
<dbReference type="OrthoDB" id="3542626at2"/>
<keyword evidence="4" id="KW-0964">Secreted</keyword>
<dbReference type="PROSITE" id="PS00999">
    <property type="entry name" value="SSI"/>
    <property type="match status" value="1"/>
</dbReference>
<comment type="similarity">
    <text evidence="2 8">Belongs to the protease inhibitor I16 (SSI) family.</text>
</comment>
<dbReference type="InterPro" id="IPR023549">
    <property type="entry name" value="Subtilisin_inhibitor"/>
</dbReference>
<keyword evidence="11" id="KW-1185">Reference proteome</keyword>
<dbReference type="Proteomes" id="UP000253094">
    <property type="component" value="Unassembled WGS sequence"/>
</dbReference>
<name>A0A367FMY5_9ACTN</name>
<evidence type="ECO:0000256" key="8">
    <source>
        <dbReference type="RuleBase" id="RU003471"/>
    </source>
</evidence>
<dbReference type="GO" id="GO:0005576">
    <property type="term" value="C:extracellular region"/>
    <property type="evidence" value="ECO:0007669"/>
    <property type="project" value="UniProtKB-SubCell"/>
</dbReference>
<dbReference type="Gene3D" id="3.30.350.10">
    <property type="entry name" value="Subtilisin inhibitor-like"/>
    <property type="match status" value="1"/>
</dbReference>
<comment type="subcellular location">
    <subcellularLocation>
        <location evidence="1">Secreted</location>
    </subcellularLocation>
</comment>
<keyword evidence="7" id="KW-1015">Disulfide bond</keyword>
<evidence type="ECO:0000259" key="9">
    <source>
        <dbReference type="Pfam" id="PF00720"/>
    </source>
</evidence>
<evidence type="ECO:0000313" key="10">
    <source>
        <dbReference type="EMBL" id="RCG31212.1"/>
    </source>
</evidence>
<organism evidence="10 11">
    <name type="scientific">Sphaerisporangium album</name>
    <dbReference type="NCBI Taxonomy" id="509200"/>
    <lineage>
        <taxon>Bacteria</taxon>
        <taxon>Bacillati</taxon>
        <taxon>Actinomycetota</taxon>
        <taxon>Actinomycetes</taxon>
        <taxon>Streptosporangiales</taxon>
        <taxon>Streptosporangiaceae</taxon>
        <taxon>Sphaerisporangium</taxon>
    </lineage>
</organism>
<evidence type="ECO:0000256" key="6">
    <source>
        <dbReference type="ARBA" id="ARBA00022900"/>
    </source>
</evidence>
<keyword evidence="6 8" id="KW-0722">Serine protease inhibitor</keyword>
<proteinExistence type="inferred from homology"/>
<protein>
    <recommendedName>
        <fullName evidence="9">Subtilisin inhibitor domain-containing protein</fullName>
    </recommendedName>
</protein>
<keyword evidence="5 8" id="KW-0646">Protease inhibitor</keyword>
<dbReference type="InterPro" id="IPR020054">
    <property type="entry name" value="Prot_inh_SSI_I16_CS"/>
</dbReference>
<comment type="subunit">
    <text evidence="3">Homodimer.</text>
</comment>
<gene>
    <name evidence="10" type="ORF">DQ384_10745</name>
</gene>
<dbReference type="RefSeq" id="WP_114028591.1">
    <property type="nucleotide sequence ID" value="NZ_QOIL01000005.1"/>
</dbReference>
<evidence type="ECO:0000256" key="3">
    <source>
        <dbReference type="ARBA" id="ARBA00011738"/>
    </source>
</evidence>
<comment type="caution">
    <text evidence="10">The sequence shown here is derived from an EMBL/GenBank/DDBJ whole genome shotgun (WGS) entry which is preliminary data.</text>
</comment>
<dbReference type="InterPro" id="IPR000691">
    <property type="entry name" value="Prot_inh_I16_SSI"/>
</dbReference>
<dbReference type="PRINTS" id="PR00294">
    <property type="entry name" value="SSBTLNINHBTR"/>
</dbReference>
<feature type="domain" description="Subtilisin inhibitor" evidence="9">
    <location>
        <begin position="106"/>
        <end position="193"/>
    </location>
</feature>
<reference evidence="10 11" key="1">
    <citation type="submission" date="2018-06" db="EMBL/GenBank/DDBJ databases">
        <title>Sphaerisporangium craniellae sp. nov., isolated from a marine sponge in the South China Sea.</title>
        <authorList>
            <person name="Li L."/>
        </authorList>
    </citation>
    <scope>NUCLEOTIDE SEQUENCE [LARGE SCALE GENOMIC DNA]</scope>
    <source>
        <strain evidence="10 11">CCTCC AA 208026</strain>
    </source>
</reference>
<evidence type="ECO:0000256" key="2">
    <source>
        <dbReference type="ARBA" id="ARBA00010472"/>
    </source>
</evidence>
<evidence type="ECO:0000256" key="1">
    <source>
        <dbReference type="ARBA" id="ARBA00004613"/>
    </source>
</evidence>
<dbReference type="Pfam" id="PF00720">
    <property type="entry name" value="SSI"/>
    <property type="match status" value="1"/>
</dbReference>